<evidence type="ECO:0000256" key="1">
    <source>
        <dbReference type="SAM" id="SignalP"/>
    </source>
</evidence>
<dbReference type="InterPro" id="IPR041524">
    <property type="entry name" value="GH131_N"/>
</dbReference>
<dbReference type="Proteomes" id="UP000567179">
    <property type="component" value="Unassembled WGS sequence"/>
</dbReference>
<dbReference type="Pfam" id="PF18271">
    <property type="entry name" value="GH131_N"/>
    <property type="match status" value="1"/>
</dbReference>
<feature type="chain" id="PRO_5034000483" description="Glycoside hydrolase 131 catalytic N-terminal domain-containing protein" evidence="1">
    <location>
        <begin position="19"/>
        <end position="305"/>
    </location>
</feature>
<keyword evidence="1" id="KW-0732">Signal</keyword>
<evidence type="ECO:0000313" key="4">
    <source>
        <dbReference type="Proteomes" id="UP000567179"/>
    </source>
</evidence>
<name>A0A8H5FAI3_9AGAR</name>
<dbReference type="PANTHER" id="PTHR34612:SF2">
    <property type="entry name" value="GLYCOSIDE HYDROLASE 131 CATALYTIC N-TERMINAL DOMAIN-CONTAINING PROTEIN"/>
    <property type="match status" value="1"/>
</dbReference>
<comment type="caution">
    <text evidence="3">The sequence shown here is derived from an EMBL/GenBank/DDBJ whole genome shotgun (WGS) entry which is preliminary data.</text>
</comment>
<evidence type="ECO:0000259" key="2">
    <source>
        <dbReference type="Pfam" id="PF18271"/>
    </source>
</evidence>
<feature type="signal peptide" evidence="1">
    <location>
        <begin position="1"/>
        <end position="18"/>
    </location>
</feature>
<dbReference type="Gene3D" id="2.60.120.1160">
    <property type="match status" value="1"/>
</dbReference>
<proteinExistence type="predicted"/>
<protein>
    <recommendedName>
        <fullName evidence="2">Glycoside hydrolase 131 catalytic N-terminal domain-containing protein</fullName>
    </recommendedName>
</protein>
<feature type="domain" description="Glycoside hydrolase 131 catalytic N-terminal" evidence="2">
    <location>
        <begin position="31"/>
        <end position="299"/>
    </location>
</feature>
<dbReference type="EMBL" id="JAACJJ010000002">
    <property type="protein sequence ID" value="KAF5329263.1"/>
    <property type="molecule type" value="Genomic_DNA"/>
</dbReference>
<accession>A0A8H5FAI3</accession>
<gene>
    <name evidence="3" type="ORF">D9619_009012</name>
</gene>
<sequence length="305" mass="33518">MKAIAFLVLLRVVVSAFASPGPAPAAKKCKILFDGRVSVKTTPADFDKNTSIFDHQFVHGQNQTWAEIIKFPVVAPSLFDIPKGSKPVEVTINDKSIFVPGGDPPQPQVGFRRSELVPATNNGSDITVQGTTTFHWSLRNDPHRPLNFSHEYHPAWHETADFSTSEITFLTGTPFDPTFDPNVTDPKTFRLAGRQSNRPSETTFFKTPFDFDVWHNFAVTLGWESNLLTVYYSKGYAPLKRVAGPSFNNNSGGGQFHTGVFKEPTGPLGIDVLHQGFQESNLNEGLIFGGIFIEDSANGCVTTSP</sequence>
<organism evidence="3 4">
    <name type="scientific">Psilocybe cf. subviscida</name>
    <dbReference type="NCBI Taxonomy" id="2480587"/>
    <lineage>
        <taxon>Eukaryota</taxon>
        <taxon>Fungi</taxon>
        <taxon>Dikarya</taxon>
        <taxon>Basidiomycota</taxon>
        <taxon>Agaricomycotina</taxon>
        <taxon>Agaricomycetes</taxon>
        <taxon>Agaricomycetidae</taxon>
        <taxon>Agaricales</taxon>
        <taxon>Agaricineae</taxon>
        <taxon>Strophariaceae</taxon>
        <taxon>Psilocybe</taxon>
    </lineage>
</organism>
<reference evidence="3 4" key="1">
    <citation type="journal article" date="2020" name="ISME J.">
        <title>Uncovering the hidden diversity of litter-decomposition mechanisms in mushroom-forming fungi.</title>
        <authorList>
            <person name="Floudas D."/>
            <person name="Bentzer J."/>
            <person name="Ahren D."/>
            <person name="Johansson T."/>
            <person name="Persson P."/>
            <person name="Tunlid A."/>
        </authorList>
    </citation>
    <scope>NUCLEOTIDE SEQUENCE [LARGE SCALE GENOMIC DNA]</scope>
    <source>
        <strain evidence="3 4">CBS 101986</strain>
    </source>
</reference>
<dbReference type="PANTHER" id="PTHR34612">
    <property type="entry name" value="GH131_N DOMAIN-CONTAINING PROTEIN"/>
    <property type="match status" value="1"/>
</dbReference>
<dbReference type="AlphaFoldDB" id="A0A8H5FAI3"/>
<keyword evidence="4" id="KW-1185">Reference proteome</keyword>
<dbReference type="OrthoDB" id="5283326at2759"/>
<evidence type="ECO:0000313" key="3">
    <source>
        <dbReference type="EMBL" id="KAF5329263.1"/>
    </source>
</evidence>